<sequence length="184" mass="21088">MEEWVDVLDEDGRHTGETILKSEAHRKGVFHPTVHIWFYNTQGEILLQFRSPLKKTFPGFWDVSVAGHVGAGETVEQAALREIREEIGLSLKVQELSPVGIFKSIQRHDNGIVDCEYHHTFLCKLNHKPSSLVIQEEEVTEIRLFHLEVLDKLHLSGDKKVKLVPHDKSYYEAVSDAVRKRLQG</sequence>
<dbReference type="Gene3D" id="3.90.79.10">
    <property type="entry name" value="Nucleoside Triphosphate Pyrophosphohydrolase"/>
    <property type="match status" value="1"/>
</dbReference>
<proteinExistence type="predicted"/>
<dbReference type="Pfam" id="PF00293">
    <property type="entry name" value="NUDIX"/>
    <property type="match status" value="1"/>
</dbReference>
<dbReference type="PROSITE" id="PS51462">
    <property type="entry name" value="NUDIX"/>
    <property type="match status" value="1"/>
</dbReference>
<dbReference type="CDD" id="cd04692">
    <property type="entry name" value="NUDIX_Hydrolase"/>
    <property type="match status" value="1"/>
</dbReference>
<dbReference type="PANTHER" id="PTHR10885:SF0">
    <property type="entry name" value="ISOPENTENYL-DIPHOSPHATE DELTA-ISOMERASE"/>
    <property type="match status" value="1"/>
</dbReference>
<dbReference type="PANTHER" id="PTHR10885">
    <property type="entry name" value="ISOPENTENYL-DIPHOSPHATE DELTA-ISOMERASE"/>
    <property type="match status" value="1"/>
</dbReference>
<feature type="domain" description="Nudix hydrolase" evidence="2">
    <location>
        <begin position="29"/>
        <end position="167"/>
    </location>
</feature>
<dbReference type="RefSeq" id="WP_188371310.1">
    <property type="nucleotide sequence ID" value="NZ_BMFH01000002.1"/>
</dbReference>
<protein>
    <recommendedName>
        <fullName evidence="2">Nudix hydrolase domain-containing protein</fullName>
    </recommendedName>
</protein>
<accession>A0ABQ1R9Q2</accession>
<dbReference type="InterPro" id="IPR020084">
    <property type="entry name" value="NUDIX_hydrolase_CS"/>
</dbReference>
<dbReference type="SUPFAM" id="SSF55811">
    <property type="entry name" value="Nudix"/>
    <property type="match status" value="1"/>
</dbReference>
<dbReference type="Proteomes" id="UP000625780">
    <property type="component" value="Unassembled WGS sequence"/>
</dbReference>
<gene>
    <name evidence="3" type="ORF">GCM10011361_27130</name>
</gene>
<keyword evidence="1" id="KW-0378">Hydrolase</keyword>
<organism evidence="3 4">
    <name type="scientific">Muriicola marianensis</name>
    <dbReference type="NCBI Taxonomy" id="1324801"/>
    <lineage>
        <taxon>Bacteria</taxon>
        <taxon>Pseudomonadati</taxon>
        <taxon>Bacteroidota</taxon>
        <taxon>Flavobacteriia</taxon>
        <taxon>Flavobacteriales</taxon>
        <taxon>Flavobacteriaceae</taxon>
        <taxon>Muriicola</taxon>
    </lineage>
</organism>
<dbReference type="InterPro" id="IPR015797">
    <property type="entry name" value="NUDIX_hydrolase-like_dom_sf"/>
</dbReference>
<dbReference type="InterPro" id="IPR000086">
    <property type="entry name" value="NUDIX_hydrolase_dom"/>
</dbReference>
<dbReference type="EMBL" id="BMFH01000002">
    <property type="protein sequence ID" value="GGD59298.1"/>
    <property type="molecule type" value="Genomic_DNA"/>
</dbReference>
<keyword evidence="4" id="KW-1185">Reference proteome</keyword>
<comment type="caution">
    <text evidence="3">The sequence shown here is derived from an EMBL/GenBank/DDBJ whole genome shotgun (WGS) entry which is preliminary data.</text>
</comment>
<evidence type="ECO:0000313" key="3">
    <source>
        <dbReference type="EMBL" id="GGD59298.1"/>
    </source>
</evidence>
<name>A0ABQ1R9Q2_9FLAO</name>
<evidence type="ECO:0000256" key="1">
    <source>
        <dbReference type="ARBA" id="ARBA00022801"/>
    </source>
</evidence>
<dbReference type="PROSITE" id="PS00893">
    <property type="entry name" value="NUDIX_BOX"/>
    <property type="match status" value="1"/>
</dbReference>
<evidence type="ECO:0000259" key="2">
    <source>
        <dbReference type="PROSITE" id="PS51462"/>
    </source>
</evidence>
<reference evidence="4" key="1">
    <citation type="journal article" date="2019" name="Int. J. Syst. Evol. Microbiol.">
        <title>The Global Catalogue of Microorganisms (GCM) 10K type strain sequencing project: providing services to taxonomists for standard genome sequencing and annotation.</title>
        <authorList>
            <consortium name="The Broad Institute Genomics Platform"/>
            <consortium name="The Broad Institute Genome Sequencing Center for Infectious Disease"/>
            <person name="Wu L."/>
            <person name="Ma J."/>
        </authorList>
    </citation>
    <scope>NUCLEOTIDE SEQUENCE [LARGE SCALE GENOMIC DNA]</scope>
    <source>
        <strain evidence="4">CGMCC 1.12606</strain>
    </source>
</reference>
<evidence type="ECO:0000313" key="4">
    <source>
        <dbReference type="Proteomes" id="UP000625780"/>
    </source>
</evidence>